<dbReference type="STRING" id="1262914.BN533_00513"/>
<accession>A0A6I3RYB7</accession>
<reference evidence="5 6" key="2">
    <citation type="journal article" date="2019" name="Nat. Med.">
        <title>A library of human gut bacterial isolates paired with longitudinal multiomics data enables mechanistic microbiome research.</title>
        <authorList>
            <person name="Poyet M."/>
            <person name="Groussin M."/>
            <person name="Gibbons S.M."/>
            <person name="Avila-Pacheco J."/>
            <person name="Jiang X."/>
            <person name="Kearney S.M."/>
            <person name="Perrotta A.R."/>
            <person name="Berdy B."/>
            <person name="Zhao S."/>
            <person name="Lieberman T.D."/>
            <person name="Swanson P.K."/>
            <person name="Smith M."/>
            <person name="Roesemann S."/>
            <person name="Alexander J.E."/>
            <person name="Rich S.A."/>
            <person name="Livny J."/>
            <person name="Vlamakis H."/>
            <person name="Clish C."/>
            <person name="Bullock K."/>
            <person name="Deik A."/>
            <person name="Scott J."/>
            <person name="Pierce K.A."/>
            <person name="Xavier R.J."/>
            <person name="Alm E.J."/>
        </authorList>
    </citation>
    <scope>NUCLEOTIDE SEQUENCE [LARGE SCALE GENOMIC DNA]</scope>
    <source>
        <strain evidence="3 6">BIOML-A13</strain>
        <strain evidence="4 5">BIOML-A3</strain>
    </source>
</reference>
<dbReference type="HOGENOM" id="CLU_094511_1_0_9"/>
<dbReference type="Proteomes" id="UP000443070">
    <property type="component" value="Unassembled WGS sequence"/>
</dbReference>
<comment type="caution">
    <text evidence="2">The sequence shown here is derived from an EMBL/GenBank/DDBJ whole genome shotgun (WGS) entry which is preliminary data.</text>
</comment>
<dbReference type="OrthoDB" id="280278at2"/>
<dbReference type="EMBL" id="WNBW01000009">
    <property type="protein sequence ID" value="MTU04635.1"/>
    <property type="molecule type" value="Genomic_DNA"/>
</dbReference>
<evidence type="ECO:0000313" key="5">
    <source>
        <dbReference type="Proteomes" id="UP000443070"/>
    </source>
</evidence>
<dbReference type="Pfam" id="PF02001">
    <property type="entry name" value="DUF134"/>
    <property type="match status" value="1"/>
</dbReference>
<dbReference type="PANTHER" id="PTHR37478:SF2">
    <property type="entry name" value="UPF0251 PROTEIN TK0562"/>
    <property type="match status" value="1"/>
</dbReference>
<sequence length="119" mass="13561">MSRPIKWRKICCMPLNKTFAPSGSKPQGKITMTIDEYETIRLMDLENCTQETCAMAMNVARTTVQKIYEEARYKLADALINGKELSIEGGEFRLCDGHNQNCVRASCRLLQRGELLQNK</sequence>
<dbReference type="PANTHER" id="PTHR37478">
    <property type="match status" value="1"/>
</dbReference>
<dbReference type="InterPro" id="IPR002852">
    <property type="entry name" value="UPF0251"/>
</dbReference>
<proteinExistence type="inferred from homology"/>
<name>R6I7R1_9FIRM</name>
<dbReference type="AlphaFoldDB" id="R6I7R1"/>
<evidence type="ECO:0000313" key="3">
    <source>
        <dbReference type="EMBL" id="MTT76572.1"/>
    </source>
</evidence>
<evidence type="ECO:0000313" key="6">
    <source>
        <dbReference type="Proteomes" id="UP000484547"/>
    </source>
</evidence>
<organism evidence="2">
    <name type="scientific">Phascolarctobacterium faecium</name>
    <dbReference type="NCBI Taxonomy" id="33025"/>
    <lineage>
        <taxon>Bacteria</taxon>
        <taxon>Bacillati</taxon>
        <taxon>Bacillota</taxon>
        <taxon>Negativicutes</taxon>
        <taxon>Acidaminococcales</taxon>
        <taxon>Acidaminococcaceae</taxon>
        <taxon>Phascolarctobacterium</taxon>
    </lineage>
</organism>
<reference evidence="2" key="1">
    <citation type="submission" date="2012-11" db="EMBL/GenBank/DDBJ databases">
        <title>Dependencies among metagenomic species, viruses, plasmids and units of genetic variation.</title>
        <authorList>
            <person name="Nielsen H.B."/>
            <person name="Almeida M."/>
            <person name="Juncker A.S."/>
            <person name="Rasmussen S."/>
            <person name="Li J."/>
            <person name="Sunagawa S."/>
            <person name="Plichta D."/>
            <person name="Gautier L."/>
            <person name="Le Chatelier E."/>
            <person name="Peletier E."/>
            <person name="Bonde I."/>
            <person name="Nielsen T."/>
            <person name="Manichanh C."/>
            <person name="Arumugam M."/>
            <person name="Batto J."/>
            <person name="Santos M.B.Q.D."/>
            <person name="Blom N."/>
            <person name="Borruel N."/>
            <person name="Burgdorf K.S."/>
            <person name="Boumezbeur F."/>
            <person name="Casellas F."/>
            <person name="Dore J."/>
            <person name="Guarner F."/>
            <person name="Hansen T."/>
            <person name="Hildebrand F."/>
            <person name="Kaas R.S."/>
            <person name="Kennedy S."/>
            <person name="Kristiansen K."/>
            <person name="Kultima J.R."/>
            <person name="Leonard P."/>
            <person name="Levenez F."/>
            <person name="Lund O."/>
            <person name="Moumen B."/>
            <person name="Le Paslier D."/>
            <person name="Pons N."/>
            <person name="Pedersen O."/>
            <person name="Prifti E."/>
            <person name="Qin J."/>
            <person name="Raes J."/>
            <person name="Tap J."/>
            <person name="Tims S."/>
            <person name="Ussery D.W."/>
            <person name="Yamada T."/>
            <person name="MetaHit consortium"/>
            <person name="Renault P."/>
            <person name="Sicheritz-Ponten T."/>
            <person name="Bork P."/>
            <person name="Wang J."/>
            <person name="Brunak S."/>
            <person name="Ehrlich S.D."/>
        </authorList>
    </citation>
    <scope>NUCLEOTIDE SEQUENCE [LARGE SCALE GENOMIC DNA]</scope>
</reference>
<dbReference type="RefSeq" id="WP_021717416.1">
    <property type="nucleotide sequence ID" value="NZ_AP025560.1"/>
</dbReference>
<gene>
    <name evidence="2" type="ORF">BN533_00513</name>
    <name evidence="3" type="ORF">GMD11_09895</name>
    <name evidence="4" type="ORF">GMD18_09510</name>
</gene>
<dbReference type="EMBL" id="WNBM01000009">
    <property type="protein sequence ID" value="MTT76572.1"/>
    <property type="molecule type" value="Genomic_DNA"/>
</dbReference>
<dbReference type="EMBL" id="CBDS010000032">
    <property type="protein sequence ID" value="CDB45385.1"/>
    <property type="molecule type" value="Genomic_DNA"/>
</dbReference>
<evidence type="ECO:0000256" key="1">
    <source>
        <dbReference type="ARBA" id="ARBA00009350"/>
    </source>
</evidence>
<dbReference type="eggNOG" id="COG1342">
    <property type="taxonomic scope" value="Bacteria"/>
</dbReference>
<keyword evidence="5" id="KW-1185">Reference proteome</keyword>
<evidence type="ECO:0000313" key="2">
    <source>
        <dbReference type="EMBL" id="CDB45385.1"/>
    </source>
</evidence>
<dbReference type="Proteomes" id="UP000484547">
    <property type="component" value="Unassembled WGS sequence"/>
</dbReference>
<comment type="similarity">
    <text evidence="1">Belongs to the UPF0251 family.</text>
</comment>
<protein>
    <submittedName>
        <fullName evidence="3">DUF134 domain-containing protein</fullName>
    </submittedName>
    <submittedName>
        <fullName evidence="2">UPF0251 protein DSY3441</fullName>
    </submittedName>
</protein>
<accession>R6I7R1</accession>
<evidence type="ECO:0000313" key="4">
    <source>
        <dbReference type="EMBL" id="MTU04635.1"/>
    </source>
</evidence>